<keyword evidence="2" id="KW-1133">Transmembrane helix</keyword>
<evidence type="ECO:0000256" key="2">
    <source>
        <dbReference type="SAM" id="Phobius"/>
    </source>
</evidence>
<dbReference type="InterPro" id="IPR002110">
    <property type="entry name" value="Ankyrin_rpt"/>
</dbReference>
<feature type="compositionally biased region" description="Basic and acidic residues" evidence="1">
    <location>
        <begin position="426"/>
        <end position="515"/>
    </location>
</feature>
<feature type="region of interest" description="Disordered" evidence="1">
    <location>
        <begin position="1"/>
        <end position="70"/>
    </location>
</feature>
<feature type="transmembrane region" description="Helical" evidence="2">
    <location>
        <begin position="892"/>
        <end position="916"/>
    </location>
</feature>
<evidence type="ECO:0000313" key="4">
    <source>
        <dbReference type="EMBL" id="RWR75639.1"/>
    </source>
</evidence>
<feature type="transmembrane region" description="Helical" evidence="2">
    <location>
        <begin position="525"/>
        <end position="548"/>
    </location>
</feature>
<dbReference type="InterPro" id="IPR036770">
    <property type="entry name" value="Ankyrin_rpt-contain_sf"/>
</dbReference>
<dbReference type="Pfam" id="PF12796">
    <property type="entry name" value="Ank_2"/>
    <property type="match status" value="1"/>
</dbReference>
<dbReference type="STRING" id="337451.A0A443NAU7"/>
<feature type="region of interest" description="Disordered" evidence="1">
    <location>
        <begin position="116"/>
        <end position="183"/>
    </location>
</feature>
<gene>
    <name evidence="4" type="ORF">CKAN_00403300</name>
</gene>
<feature type="compositionally biased region" description="Pro residues" evidence="1">
    <location>
        <begin position="36"/>
        <end position="45"/>
    </location>
</feature>
<feature type="transmembrane region" description="Helical" evidence="2">
    <location>
        <begin position="850"/>
        <end position="872"/>
    </location>
</feature>
<name>A0A443NAU7_9MAGN</name>
<dbReference type="EMBL" id="QPKB01000002">
    <property type="protein sequence ID" value="RWR75639.1"/>
    <property type="molecule type" value="Genomic_DNA"/>
</dbReference>
<dbReference type="PANTHER" id="PTHR24177">
    <property type="entry name" value="CASKIN"/>
    <property type="match status" value="1"/>
</dbReference>
<dbReference type="InterPro" id="IPR026961">
    <property type="entry name" value="PGG_dom"/>
</dbReference>
<feature type="compositionally biased region" description="Polar residues" evidence="1">
    <location>
        <begin position="46"/>
        <end position="58"/>
    </location>
</feature>
<proteinExistence type="predicted"/>
<dbReference type="SUPFAM" id="SSF48403">
    <property type="entry name" value="Ankyrin repeat"/>
    <property type="match status" value="1"/>
</dbReference>
<comment type="caution">
    <text evidence="4">The sequence shown here is derived from an EMBL/GenBank/DDBJ whole genome shotgun (WGS) entry which is preliminary data.</text>
</comment>
<feature type="compositionally biased region" description="Pro residues" evidence="1">
    <location>
        <begin position="123"/>
        <end position="137"/>
    </location>
</feature>
<feature type="domain" description="PGG" evidence="3">
    <location>
        <begin position="807"/>
        <end position="916"/>
    </location>
</feature>
<feature type="compositionally biased region" description="Pro residues" evidence="1">
    <location>
        <begin position="1"/>
        <end position="20"/>
    </location>
</feature>
<dbReference type="GO" id="GO:0016020">
    <property type="term" value="C:membrane"/>
    <property type="evidence" value="ECO:0007669"/>
    <property type="project" value="TreeGrafter"/>
</dbReference>
<reference evidence="4 5" key="1">
    <citation type="journal article" date="2019" name="Nat. Plants">
        <title>Stout camphor tree genome fills gaps in understanding of flowering plant genome evolution.</title>
        <authorList>
            <person name="Chaw S.M."/>
            <person name="Liu Y.C."/>
            <person name="Wu Y.W."/>
            <person name="Wang H.Y."/>
            <person name="Lin C.I."/>
            <person name="Wu C.S."/>
            <person name="Ke H.M."/>
            <person name="Chang L.Y."/>
            <person name="Hsu C.Y."/>
            <person name="Yang H.T."/>
            <person name="Sudianto E."/>
            <person name="Hsu M.H."/>
            <person name="Wu K.P."/>
            <person name="Wang L.N."/>
            <person name="Leebens-Mack J.H."/>
            <person name="Tsai I.J."/>
        </authorList>
    </citation>
    <scope>NUCLEOTIDE SEQUENCE [LARGE SCALE GENOMIC DNA]</scope>
    <source>
        <strain evidence="5">cv. Chaw 1501</strain>
        <tissue evidence="4">Young leaves</tissue>
    </source>
</reference>
<organism evidence="4 5">
    <name type="scientific">Cinnamomum micranthum f. kanehirae</name>
    <dbReference type="NCBI Taxonomy" id="337451"/>
    <lineage>
        <taxon>Eukaryota</taxon>
        <taxon>Viridiplantae</taxon>
        <taxon>Streptophyta</taxon>
        <taxon>Embryophyta</taxon>
        <taxon>Tracheophyta</taxon>
        <taxon>Spermatophyta</taxon>
        <taxon>Magnoliopsida</taxon>
        <taxon>Magnoliidae</taxon>
        <taxon>Laurales</taxon>
        <taxon>Lauraceae</taxon>
        <taxon>Cinnamomum</taxon>
    </lineage>
</organism>
<evidence type="ECO:0000313" key="5">
    <source>
        <dbReference type="Proteomes" id="UP000283530"/>
    </source>
</evidence>
<keyword evidence="2" id="KW-0472">Membrane</keyword>
<feature type="region of interest" description="Disordered" evidence="1">
    <location>
        <begin position="412"/>
        <end position="518"/>
    </location>
</feature>
<dbReference type="PANTHER" id="PTHR24177:SF103">
    <property type="entry name" value="PGG DOMAIN-CONTAINING PROTEIN"/>
    <property type="match status" value="1"/>
</dbReference>
<dbReference type="Gene3D" id="1.25.40.20">
    <property type="entry name" value="Ankyrin repeat-containing domain"/>
    <property type="match status" value="2"/>
</dbReference>
<sequence>MSSNPPPPPTTTPPPPPPPTATTSQSGSEIQISHETPPPTRPIPPSQSDSKTQISLDNPPTAPPDQATKDELFQKAMQEDWDAVVKIYKEKGDIVWTAKITRNKETALHIHSTVQVSNNMSSNPPPPTTTTTPPPPTTTTAAAAASQSDSTTQISHEPSPRTPPIPPSQSDSKSHIPEGGTDQETKEDLFEKVMQEDWKGVISIYKDKKDIVSTANITRNKETALHIAISDSKTEVVKELLHIIDSIKIREMTNDINENPLHLAASLGQAETCKQLVEKDPELIGARNKEGETPLFQAALHGKEAAFYALHPMCPITGKDIKHDIVHCKRNDGSSILHVAIQGEYFGLAYHIIYWYPELIMYNNEKGQTALHLLAQNPSAFRSGCHLGPLDDFMYRSPWARKIFNKDVEKQLPVRSTGTDEEQALEEPRQGTKAEECKQVLEEPRQGTKAEECKHSHIDIEGKDNKQAQEKPSQDEIAEDSSKGCKVVGDEIKKKEEGSKEEEKDSKKLQKKDDSTEQPQYPSNYYVFFHFVEIVMEFFFFVLGLGYFQVRKIKEKKQKHKLACQIMKKLVQKTEFWAYVGRGSAPLTGHSSAVSDSLQIEPSVDASEHSTEDKKKMEKDIISALPGKEVLLEAEKTRPDVYRLKMLTYTDLTSQDQDGDNPKRSPILIAVKMGVKEMVEEILNKFPVAIRDEDADKKNVVLLAVENRHPKIYKLLLNKYHDSHKSVFQKVDKNGNSAIHLAATIGKNQFWRIPGAALQMQWELKWYKYIKTSMPRHFFAHRNTEGKTSREVFAETHRDMIKDGGTWLTNTSQSCSVVAALITTVAYASATTVPGGAEGGKLALRGHPAFDIFTIASLIALCLSVTSLTMFLSILTSRYQVPDFLHNLPTKLILGLTSLFVSIAAMLVSFCAGHFFDLEDRLRQTAYPIYAITCLPVSIYAIAQFPLYLDLIKSTIITVPKRSTR</sequence>
<dbReference type="Proteomes" id="UP000283530">
    <property type="component" value="Unassembled WGS sequence"/>
</dbReference>
<dbReference type="AlphaFoldDB" id="A0A443NAU7"/>
<keyword evidence="2" id="KW-0812">Transmembrane</keyword>
<keyword evidence="5" id="KW-1185">Reference proteome</keyword>
<feature type="compositionally biased region" description="Polar residues" evidence="1">
    <location>
        <begin position="24"/>
        <end position="34"/>
    </location>
</feature>
<dbReference type="SMART" id="SM00248">
    <property type="entry name" value="ANK"/>
    <property type="match status" value="4"/>
</dbReference>
<evidence type="ECO:0000259" key="3">
    <source>
        <dbReference type="Pfam" id="PF13962"/>
    </source>
</evidence>
<dbReference type="Pfam" id="PF13962">
    <property type="entry name" value="PGG"/>
    <property type="match status" value="1"/>
</dbReference>
<protein>
    <submittedName>
        <fullName evidence="4">Serine/threonine-protein phosphatase 6 regulatory ankyrin repeat subunit B-like protein</fullName>
    </submittedName>
</protein>
<accession>A0A443NAU7</accession>
<evidence type="ECO:0000256" key="1">
    <source>
        <dbReference type="SAM" id="MobiDB-lite"/>
    </source>
</evidence>
<feature type="transmembrane region" description="Helical" evidence="2">
    <location>
        <begin position="928"/>
        <end position="949"/>
    </location>
</feature>